<evidence type="ECO:0000313" key="4">
    <source>
        <dbReference type="EMBL" id="MCK0197441.1"/>
    </source>
</evidence>
<dbReference type="Proteomes" id="UP001203284">
    <property type="component" value="Unassembled WGS sequence"/>
</dbReference>
<keyword evidence="5" id="KW-1185">Reference proteome</keyword>
<evidence type="ECO:0000313" key="5">
    <source>
        <dbReference type="Proteomes" id="UP001203284"/>
    </source>
</evidence>
<protein>
    <submittedName>
        <fullName evidence="4">Arginase family protein</fullName>
    </submittedName>
</protein>
<dbReference type="InterPro" id="IPR023696">
    <property type="entry name" value="Ureohydrolase_dom_sf"/>
</dbReference>
<dbReference type="RefSeq" id="WP_247029194.1">
    <property type="nucleotide sequence ID" value="NZ_JALKCH010000006.1"/>
</dbReference>
<evidence type="ECO:0000256" key="3">
    <source>
        <dbReference type="PROSITE-ProRule" id="PRU00742"/>
    </source>
</evidence>
<comment type="caution">
    <text evidence="4">The sequence shown here is derived from an EMBL/GenBank/DDBJ whole genome shotgun (WGS) entry which is preliminary data.</text>
</comment>
<evidence type="ECO:0000256" key="1">
    <source>
        <dbReference type="ARBA" id="ARBA00022723"/>
    </source>
</evidence>
<dbReference type="PANTHER" id="PTHR11358:SF26">
    <property type="entry name" value="GUANIDINO ACID HYDROLASE, MITOCHONDRIAL"/>
    <property type="match status" value="1"/>
</dbReference>
<comment type="similarity">
    <text evidence="3">Belongs to the arginase family.</text>
</comment>
<evidence type="ECO:0000256" key="2">
    <source>
        <dbReference type="ARBA" id="ARBA00022801"/>
    </source>
</evidence>
<dbReference type="Pfam" id="PF00491">
    <property type="entry name" value="Arginase"/>
    <property type="match status" value="1"/>
</dbReference>
<dbReference type="InterPro" id="IPR006035">
    <property type="entry name" value="Ureohydrolase"/>
</dbReference>
<dbReference type="SUPFAM" id="SSF52768">
    <property type="entry name" value="Arginase/deacetylase"/>
    <property type="match status" value="1"/>
</dbReference>
<sequence>MTDTPDLAALYGSAASTFMGLEACSDLNQLKAPVAFIGAPCASPYSAVGAYCRHAPDALRAATVSLAANLWHYDFDLGGPMFPSRELAAVDCGNLPYDEADAPGNREIIRNAIRTIRARGAVPITVGGDDSIPIPVLEALGETGERYTILQLDAHIDWRDEYMGERQGLSSTMRRASEMKHIERIVQVGARSIGSARPQDYQDALDWGVRFVTGYELHRQGVEAALALIPEGSNIIVTTDADVMDPALVPGVIGRCPGGLNYYQMVDLIKGAAARGRIAAMNFVEFMPERDVSGLGALNIARLIMTAMGVLARQAAR</sequence>
<dbReference type="Gene3D" id="3.40.800.10">
    <property type="entry name" value="Ureohydrolase domain"/>
    <property type="match status" value="1"/>
</dbReference>
<dbReference type="PIRSF" id="PIRSF036979">
    <property type="entry name" value="Arginase"/>
    <property type="match status" value="1"/>
</dbReference>
<organism evidence="4 5">
    <name type="scientific">Ancylobacter crimeensis</name>
    <dbReference type="NCBI Taxonomy" id="2579147"/>
    <lineage>
        <taxon>Bacteria</taxon>
        <taxon>Pseudomonadati</taxon>
        <taxon>Pseudomonadota</taxon>
        <taxon>Alphaproteobacteria</taxon>
        <taxon>Hyphomicrobiales</taxon>
        <taxon>Xanthobacteraceae</taxon>
        <taxon>Ancylobacter</taxon>
    </lineage>
</organism>
<dbReference type="PANTHER" id="PTHR11358">
    <property type="entry name" value="ARGINASE/AGMATINASE"/>
    <property type="match status" value="1"/>
</dbReference>
<name>A0ABT0DBV5_9HYPH</name>
<accession>A0ABT0DBV5</accession>
<gene>
    <name evidence="4" type="ORF">MWN34_11000</name>
</gene>
<dbReference type="PROSITE" id="PS51409">
    <property type="entry name" value="ARGINASE_2"/>
    <property type="match status" value="1"/>
</dbReference>
<keyword evidence="1" id="KW-0479">Metal-binding</keyword>
<proteinExistence type="inferred from homology"/>
<keyword evidence="2" id="KW-0378">Hydrolase</keyword>
<reference evidence="4 5" key="1">
    <citation type="submission" date="2022-04" db="EMBL/GenBank/DDBJ databases">
        <authorList>
            <person name="Grouzdev D.S."/>
            <person name="Pantiukh K.S."/>
            <person name="Krutkina M.S."/>
        </authorList>
    </citation>
    <scope>NUCLEOTIDE SEQUENCE [LARGE SCALE GENOMIC DNA]</scope>
    <source>
        <strain evidence="4 5">6x-1</strain>
    </source>
</reference>
<dbReference type="EMBL" id="JALKCH010000006">
    <property type="protein sequence ID" value="MCK0197441.1"/>
    <property type="molecule type" value="Genomic_DNA"/>
</dbReference>